<protein>
    <submittedName>
        <fullName evidence="5">Uncharacterized protein LOC105222422 isoform X1</fullName>
    </submittedName>
</protein>
<dbReference type="Proteomes" id="UP001652620">
    <property type="component" value="Chromosome 5"/>
</dbReference>
<dbReference type="PANTHER" id="PTHR16435:SF6">
    <property type="entry name" value="IP09370P"/>
    <property type="match status" value="1"/>
</dbReference>
<gene>
    <name evidence="5" type="primary">LOC105222422</name>
</gene>
<dbReference type="RefSeq" id="XP_011198057.2">
    <property type="nucleotide sequence ID" value="XM_011199755.4"/>
</dbReference>
<dbReference type="GO" id="GO:0007283">
    <property type="term" value="P:spermatogenesis"/>
    <property type="evidence" value="ECO:0007669"/>
    <property type="project" value="InterPro"/>
</dbReference>
<dbReference type="GO" id="GO:0032027">
    <property type="term" value="F:myosin light chain binding"/>
    <property type="evidence" value="ECO:0007669"/>
    <property type="project" value="InterPro"/>
</dbReference>
<name>A0A6I9V5V8_BACDO</name>
<evidence type="ECO:0000256" key="1">
    <source>
        <dbReference type="ARBA" id="ARBA00006215"/>
    </source>
</evidence>
<evidence type="ECO:0000313" key="4">
    <source>
        <dbReference type="Proteomes" id="UP001652620"/>
    </source>
</evidence>
<dbReference type="AlphaFoldDB" id="A0A6I9V5V8"/>
<keyword evidence="2" id="KW-0597">Phosphoprotein</keyword>
<dbReference type="PANTHER" id="PTHR16435">
    <property type="entry name" value="SPERMATOGENESIS-ASSOCIATED PROTEIN 6 SPATA6"/>
    <property type="match status" value="1"/>
</dbReference>
<feature type="domain" description="Spermatogenesis-associated protein 6 N-terminal" evidence="3">
    <location>
        <begin position="10"/>
        <end position="142"/>
    </location>
</feature>
<dbReference type="Pfam" id="PF14909">
    <property type="entry name" value="SPATA6"/>
    <property type="match status" value="1"/>
</dbReference>
<keyword evidence="4" id="KW-1185">Reference proteome</keyword>
<evidence type="ECO:0000313" key="5">
    <source>
        <dbReference type="RefSeq" id="XP_011198057.2"/>
    </source>
</evidence>
<evidence type="ECO:0000256" key="2">
    <source>
        <dbReference type="ARBA" id="ARBA00022553"/>
    </source>
</evidence>
<sequence>MYPKRLLVKIEFQLHAVTCPGVWLCTHGYLEVTIKTLGYFFRTGAMEPRFPLLCHDKFSMDGYFKSVGSRNDLERVLAAEQMEITLWQNGRRMAFFIGKLADVMKSDIPKLSCEHNINVQLLMKATPAFPGIIAPKVELSAHIGVQDRPQRDEENEKFVHQSDNNINLKKLEFEAKCKLNRHTQQSLSPTNNCFNYLEEKRRQRPVCHLKTNCGSGFSKKSSVFPCSNAPKSYKIDAVSGQNSERRLSTDSSNFSNTSSYNLSQVTRMSSPSQQCHSICTVSSISAPDDHLRRCETCQSYRKVFYSKYYTNLHTQSY</sequence>
<dbReference type="InterPro" id="IPR032732">
    <property type="entry name" value="SPATA6_N"/>
</dbReference>
<comment type="similarity">
    <text evidence="1">Belongs to the SPATA6 family.</text>
</comment>
<evidence type="ECO:0000259" key="3">
    <source>
        <dbReference type="Pfam" id="PF14909"/>
    </source>
</evidence>
<dbReference type="KEGG" id="bdr:105222422"/>
<dbReference type="InParanoid" id="A0A6I9V5V8"/>
<reference evidence="5" key="1">
    <citation type="submission" date="2025-08" db="UniProtKB">
        <authorList>
            <consortium name="RefSeq"/>
        </authorList>
    </citation>
    <scope>IDENTIFICATION</scope>
    <source>
        <tissue evidence="5">Adult</tissue>
    </source>
</reference>
<organism evidence="4 5">
    <name type="scientific">Bactrocera dorsalis</name>
    <name type="common">Oriental fruit fly</name>
    <name type="synonym">Dacus dorsalis</name>
    <dbReference type="NCBI Taxonomy" id="27457"/>
    <lineage>
        <taxon>Eukaryota</taxon>
        <taxon>Metazoa</taxon>
        <taxon>Ecdysozoa</taxon>
        <taxon>Arthropoda</taxon>
        <taxon>Hexapoda</taxon>
        <taxon>Insecta</taxon>
        <taxon>Pterygota</taxon>
        <taxon>Neoptera</taxon>
        <taxon>Endopterygota</taxon>
        <taxon>Diptera</taxon>
        <taxon>Brachycera</taxon>
        <taxon>Muscomorpha</taxon>
        <taxon>Tephritoidea</taxon>
        <taxon>Tephritidae</taxon>
        <taxon>Bactrocera</taxon>
        <taxon>Bactrocera</taxon>
    </lineage>
</organism>
<dbReference type="OrthoDB" id="5963614at2759"/>
<accession>A0A6I9V5V8</accession>
<dbReference type="GO" id="GO:0120212">
    <property type="term" value="C:sperm head-tail coupling apparatus"/>
    <property type="evidence" value="ECO:0007669"/>
    <property type="project" value="InterPro"/>
</dbReference>
<dbReference type="InterPro" id="IPR042769">
    <property type="entry name" value="SPATA6_fam"/>
</dbReference>
<dbReference type="GeneID" id="105222422"/>
<proteinExistence type="inferred from homology"/>